<organism evidence="3 4">
    <name type="scientific">Stephania japonica</name>
    <dbReference type="NCBI Taxonomy" id="461633"/>
    <lineage>
        <taxon>Eukaryota</taxon>
        <taxon>Viridiplantae</taxon>
        <taxon>Streptophyta</taxon>
        <taxon>Embryophyta</taxon>
        <taxon>Tracheophyta</taxon>
        <taxon>Spermatophyta</taxon>
        <taxon>Magnoliopsida</taxon>
        <taxon>Ranunculales</taxon>
        <taxon>Menispermaceae</taxon>
        <taxon>Menispermoideae</taxon>
        <taxon>Cissampelideae</taxon>
        <taxon>Stephania</taxon>
    </lineage>
</organism>
<dbReference type="GO" id="GO:0016788">
    <property type="term" value="F:hydrolase activity, acting on ester bonds"/>
    <property type="evidence" value="ECO:0007669"/>
    <property type="project" value="InterPro"/>
</dbReference>
<sequence>MVLQGNCFSWLPKLILLLVLYFGNKTEGRYENIPAVIVFGDSSVDAGNNNFIDTIAKGNFLPYGRDFEGGNPTGRFSNGRLSTDFISDALGIKPSIPAYLDPNYSIEEFATGVTFASASTGYDSLTAQVFNVIPLSKQLEFFKEYKKKLEIYAGIATAQTIIQEALYVISIGSNDFIVNYYIFPERSKQFTVEEYENFLQSISENFILEIYNLGARKIFLVGLPPIGCFPIVRTVLNLKFGRACREDLNEISRNFNRKTRSLVNKLTGEVKGLKLVFDDPYGLILSVVKHPHLYGIDIVAEGCCGTGVLEIGFLCPKSNERSCPDANKYAFWDSVHPTEKLYRIFADHALNTSLGELF</sequence>
<comment type="caution">
    <text evidence="3">The sequence shown here is derived from an EMBL/GenBank/DDBJ whole genome shotgun (WGS) entry which is preliminary data.</text>
</comment>
<feature type="chain" id="PRO_5042822196" description="GDSL esterase/lipase" evidence="2">
    <location>
        <begin position="29"/>
        <end position="358"/>
    </location>
</feature>
<keyword evidence="2" id="KW-0732">Signal</keyword>
<dbReference type="Proteomes" id="UP001417504">
    <property type="component" value="Unassembled WGS sequence"/>
</dbReference>
<evidence type="ECO:0000256" key="2">
    <source>
        <dbReference type="SAM" id="SignalP"/>
    </source>
</evidence>
<feature type="signal peptide" evidence="2">
    <location>
        <begin position="1"/>
        <end position="28"/>
    </location>
</feature>
<comment type="similarity">
    <text evidence="1">Belongs to the 'GDSL' lipolytic enzyme family.</text>
</comment>
<dbReference type="CDD" id="cd01837">
    <property type="entry name" value="SGNH_plant_lipase_like"/>
    <property type="match status" value="1"/>
</dbReference>
<name>A0AAP0HFB2_9MAGN</name>
<evidence type="ECO:0008006" key="5">
    <source>
        <dbReference type="Google" id="ProtNLM"/>
    </source>
</evidence>
<dbReference type="InterPro" id="IPR035669">
    <property type="entry name" value="SGNH_plant_lipase-like"/>
</dbReference>
<evidence type="ECO:0000313" key="3">
    <source>
        <dbReference type="EMBL" id="KAK9084734.1"/>
    </source>
</evidence>
<dbReference type="PANTHER" id="PTHR45642:SF95">
    <property type="entry name" value="GDSL-LIKE LIPASE_ACYLHYDROLASE FAMILY PROTEIN, EXPRESSED"/>
    <property type="match status" value="1"/>
</dbReference>
<protein>
    <recommendedName>
        <fullName evidence="5">GDSL esterase/lipase</fullName>
    </recommendedName>
</protein>
<dbReference type="Gene3D" id="3.40.50.1110">
    <property type="entry name" value="SGNH hydrolase"/>
    <property type="match status" value="1"/>
</dbReference>
<dbReference type="InterPro" id="IPR036514">
    <property type="entry name" value="SGNH_hydro_sf"/>
</dbReference>
<dbReference type="SUPFAM" id="SSF52266">
    <property type="entry name" value="SGNH hydrolase"/>
    <property type="match status" value="1"/>
</dbReference>
<gene>
    <name evidence="3" type="ORF">Sjap_025145</name>
</gene>
<dbReference type="PANTHER" id="PTHR45642">
    <property type="entry name" value="GDSL ESTERASE/LIPASE EXL3"/>
    <property type="match status" value="1"/>
</dbReference>
<reference evidence="3 4" key="1">
    <citation type="submission" date="2024-01" db="EMBL/GenBank/DDBJ databases">
        <title>Genome assemblies of Stephania.</title>
        <authorList>
            <person name="Yang L."/>
        </authorList>
    </citation>
    <scope>NUCLEOTIDE SEQUENCE [LARGE SCALE GENOMIC DNA]</scope>
    <source>
        <strain evidence="3">QJT</strain>
        <tissue evidence="3">Leaf</tissue>
    </source>
</reference>
<dbReference type="Pfam" id="PF00657">
    <property type="entry name" value="Lipase_GDSL"/>
    <property type="match status" value="1"/>
</dbReference>
<evidence type="ECO:0000313" key="4">
    <source>
        <dbReference type="Proteomes" id="UP001417504"/>
    </source>
</evidence>
<dbReference type="AlphaFoldDB" id="A0AAP0HFB2"/>
<dbReference type="EMBL" id="JBBNAE010000011">
    <property type="protein sequence ID" value="KAK9084734.1"/>
    <property type="molecule type" value="Genomic_DNA"/>
</dbReference>
<proteinExistence type="inferred from homology"/>
<dbReference type="InterPro" id="IPR001087">
    <property type="entry name" value="GDSL"/>
</dbReference>
<evidence type="ECO:0000256" key="1">
    <source>
        <dbReference type="ARBA" id="ARBA00008668"/>
    </source>
</evidence>
<accession>A0AAP0HFB2</accession>
<keyword evidence="4" id="KW-1185">Reference proteome</keyword>
<dbReference type="FunFam" id="3.40.50.1110:FF:000003">
    <property type="entry name" value="GDSL esterase/lipase APG"/>
    <property type="match status" value="1"/>
</dbReference>
<dbReference type="InterPro" id="IPR050592">
    <property type="entry name" value="GDSL_lipolytic_enzyme"/>
</dbReference>